<dbReference type="EMBL" id="DUFW01000040">
    <property type="protein sequence ID" value="HIH21529.1"/>
    <property type="molecule type" value="Genomic_DNA"/>
</dbReference>
<proteinExistence type="predicted"/>
<protein>
    <submittedName>
        <fullName evidence="2">Uncharacterized protein</fullName>
    </submittedName>
</protein>
<evidence type="ECO:0000256" key="1">
    <source>
        <dbReference type="SAM" id="MobiDB-lite"/>
    </source>
</evidence>
<evidence type="ECO:0000313" key="4">
    <source>
        <dbReference type="Proteomes" id="UP000527315"/>
    </source>
</evidence>
<accession>A0A7J4JXX2</accession>
<dbReference type="Proteomes" id="UP000527315">
    <property type="component" value="Unassembled WGS sequence"/>
</dbReference>
<evidence type="ECO:0000313" key="5">
    <source>
        <dbReference type="Proteomes" id="UP000590964"/>
    </source>
</evidence>
<comment type="caution">
    <text evidence="2">The sequence shown here is derived from an EMBL/GenBank/DDBJ whole genome shotgun (WGS) entry which is preliminary data.</text>
</comment>
<dbReference type="Proteomes" id="UP000590964">
    <property type="component" value="Unassembled WGS sequence"/>
</dbReference>
<reference evidence="2 4" key="1">
    <citation type="journal article" date="2020" name="bioRxiv">
        <title>A rank-normalized archaeal taxonomy based on genome phylogeny resolves widespread incomplete and uneven classifications.</title>
        <authorList>
            <person name="Rinke C."/>
            <person name="Chuvochina M."/>
            <person name="Mussig A.J."/>
            <person name="Chaumeil P.-A."/>
            <person name="Waite D.W."/>
            <person name="Whitman W.B."/>
            <person name="Parks D.H."/>
            <person name="Hugenholtz P."/>
        </authorList>
    </citation>
    <scope>NUCLEOTIDE SEQUENCE</scope>
    <source>
        <strain evidence="2">UBA10191</strain>
    </source>
</reference>
<feature type="region of interest" description="Disordered" evidence="1">
    <location>
        <begin position="343"/>
        <end position="364"/>
    </location>
</feature>
<organism evidence="2 5">
    <name type="scientific">Candidatus Iainarchaeum sp</name>
    <dbReference type="NCBI Taxonomy" id="3101447"/>
    <lineage>
        <taxon>Archaea</taxon>
        <taxon>Candidatus Iainarchaeota</taxon>
        <taxon>Candidatus Iainarchaeia</taxon>
        <taxon>Candidatus Iainarchaeales</taxon>
        <taxon>Candidatus Iainarchaeaceae</taxon>
        <taxon>Candidatus Iainarchaeum</taxon>
    </lineage>
</organism>
<evidence type="ECO:0000313" key="2">
    <source>
        <dbReference type="EMBL" id="HIH21529.1"/>
    </source>
</evidence>
<sequence>MQASETLSGLSARIDAFMQSMQEKALVKQSRLTLVKSLQEFAEKTSELKEKLAELEAKASQDGISIETGTQQQALSELLIFLKRNLQFEQEKASRTTAFTEISEKGEVPETYSAVEEKAKKALLNLRYFAEKASVSLHAEKKAFTGSRQAQDVLQLLRLKDQELEALKKKHNSIMAQGLLARVEEQTTADIEEQLNKTAQSLEVASSEVQKISLENKGSIERLEKSQAVLEQKIRQLDELLSKFMSKSLETITMLKKERDFARKFALDLEHETTSLRQTYANELLGLQEHKMQLQKEMQQNFVQKTKGLETELKQKSEFLEHFKKLVEEKEAELRLLKEKHEHQKQVLHHYARHEQVKKRHRKK</sequence>
<gene>
    <name evidence="2" type="ORF">HA222_02615</name>
    <name evidence="3" type="ORF">HA227_00790</name>
</gene>
<dbReference type="AlphaFoldDB" id="A0A7J4JXX2"/>
<name>A0A7J4JXX2_9ARCH</name>
<evidence type="ECO:0000313" key="3">
    <source>
        <dbReference type="EMBL" id="HIH32766.1"/>
    </source>
</evidence>
<dbReference type="EMBL" id="DUFJ01000019">
    <property type="protein sequence ID" value="HIH32766.1"/>
    <property type="molecule type" value="Genomic_DNA"/>
</dbReference>
<feature type="compositionally biased region" description="Basic residues" evidence="1">
    <location>
        <begin position="346"/>
        <end position="364"/>
    </location>
</feature>